<evidence type="ECO:0000256" key="1">
    <source>
        <dbReference type="SAM" id="MobiDB-lite"/>
    </source>
</evidence>
<protein>
    <submittedName>
        <fullName evidence="3">Uncharacterized protein</fullName>
    </submittedName>
</protein>
<evidence type="ECO:0000313" key="4">
    <source>
        <dbReference type="Proteomes" id="UP000326565"/>
    </source>
</evidence>
<feature type="chain" id="PRO_5024994109" evidence="2">
    <location>
        <begin position="18"/>
        <end position="320"/>
    </location>
</feature>
<accession>A0A5N5WT81</accession>
<feature type="signal peptide" evidence="2">
    <location>
        <begin position="1"/>
        <end position="17"/>
    </location>
</feature>
<reference evidence="3 4" key="1">
    <citation type="submission" date="2019-04" db="EMBL/GenBank/DDBJ databases">
        <title>Friends and foes A comparative genomics study of 23 Aspergillus species from section Flavi.</title>
        <authorList>
            <consortium name="DOE Joint Genome Institute"/>
            <person name="Kjaerbolling I."/>
            <person name="Vesth T."/>
            <person name="Frisvad J.C."/>
            <person name="Nybo J.L."/>
            <person name="Theobald S."/>
            <person name="Kildgaard S."/>
            <person name="Isbrandt T."/>
            <person name="Kuo A."/>
            <person name="Sato A."/>
            <person name="Lyhne E.K."/>
            <person name="Kogle M.E."/>
            <person name="Wiebenga A."/>
            <person name="Kun R.S."/>
            <person name="Lubbers R.J."/>
            <person name="Makela M.R."/>
            <person name="Barry K."/>
            <person name="Chovatia M."/>
            <person name="Clum A."/>
            <person name="Daum C."/>
            <person name="Haridas S."/>
            <person name="He G."/>
            <person name="LaButti K."/>
            <person name="Lipzen A."/>
            <person name="Mondo S."/>
            <person name="Riley R."/>
            <person name="Salamov A."/>
            <person name="Simmons B.A."/>
            <person name="Magnuson J.K."/>
            <person name="Henrissat B."/>
            <person name="Mortensen U.H."/>
            <person name="Larsen T.O."/>
            <person name="Devries R.P."/>
            <person name="Grigoriev I.V."/>
            <person name="Machida M."/>
            <person name="Baker S.E."/>
            <person name="Andersen M.R."/>
        </authorList>
    </citation>
    <scope>NUCLEOTIDE SEQUENCE [LARGE SCALE GENOMIC DNA]</scope>
    <source>
        <strain evidence="3 4">CBS 151.66</strain>
    </source>
</reference>
<evidence type="ECO:0000256" key="2">
    <source>
        <dbReference type="SAM" id="SignalP"/>
    </source>
</evidence>
<name>A0A5N5WT81_9EURO</name>
<dbReference type="Proteomes" id="UP000326565">
    <property type="component" value="Unassembled WGS sequence"/>
</dbReference>
<organism evidence="3 4">
    <name type="scientific">Aspergillus leporis</name>
    <dbReference type="NCBI Taxonomy" id="41062"/>
    <lineage>
        <taxon>Eukaryota</taxon>
        <taxon>Fungi</taxon>
        <taxon>Dikarya</taxon>
        <taxon>Ascomycota</taxon>
        <taxon>Pezizomycotina</taxon>
        <taxon>Eurotiomycetes</taxon>
        <taxon>Eurotiomycetidae</taxon>
        <taxon>Eurotiales</taxon>
        <taxon>Aspergillaceae</taxon>
        <taxon>Aspergillus</taxon>
        <taxon>Aspergillus subgen. Circumdati</taxon>
    </lineage>
</organism>
<dbReference type="AlphaFoldDB" id="A0A5N5WT81"/>
<dbReference type="OrthoDB" id="4473401at2759"/>
<keyword evidence="2" id="KW-0732">Signal</keyword>
<sequence>MEFFSTLLLLFAALVVSAPTSGPNGNIDPATGALLQSCSWDWNCLRQFLCCKGRCYRTGDCRNIRSEPEGPTTTDPIEDTPASPIEGRWQKDCQHASECGHTNWWVCCNKKCVERTNDQHVPVCNTYRSLRDGEHGIATPNHGEPSETPDSVAMAIEDTHTEAPEEAPVEDSWQKDCRHSSECGNTNWWVCCNKKCVKRANDQHVPVCNTYRDLEDNLQAASDEAPVESVEGGSETGLSKRRYRAPEDRTDKGKDDDKPSDEHEDGEKTCSHWWECGTTGENLWACCNNKCLKWFPGATPWVRPRCLKQRSFPSTRLMRS</sequence>
<gene>
    <name evidence="3" type="ORF">BDV29DRAFT_159230</name>
</gene>
<dbReference type="EMBL" id="ML732265">
    <property type="protein sequence ID" value="KAB8071733.1"/>
    <property type="molecule type" value="Genomic_DNA"/>
</dbReference>
<keyword evidence="4" id="KW-1185">Reference proteome</keyword>
<proteinExistence type="predicted"/>
<evidence type="ECO:0000313" key="3">
    <source>
        <dbReference type="EMBL" id="KAB8071733.1"/>
    </source>
</evidence>
<feature type="compositionally biased region" description="Basic and acidic residues" evidence="1">
    <location>
        <begin position="244"/>
        <end position="268"/>
    </location>
</feature>
<feature type="region of interest" description="Disordered" evidence="1">
    <location>
        <begin position="221"/>
        <end position="268"/>
    </location>
</feature>